<evidence type="ECO:0000313" key="4">
    <source>
        <dbReference type="Proteomes" id="UP001082703"/>
    </source>
</evidence>
<protein>
    <submittedName>
        <fullName evidence="3">ABC transporter substrate-binding protein</fullName>
    </submittedName>
</protein>
<gene>
    <name evidence="3" type="ORF">OUY18_05935</name>
</gene>
<accession>A0ABT4BSG8</accession>
<comment type="caution">
    <text evidence="3">The sequence shown here is derived from an EMBL/GenBank/DDBJ whole genome shotgun (WGS) entry which is preliminary data.</text>
</comment>
<dbReference type="RefSeq" id="WP_268057824.1">
    <property type="nucleotide sequence ID" value="NZ_JAPOHA010000005.1"/>
</dbReference>
<feature type="chain" id="PRO_5046547406" evidence="1">
    <location>
        <begin position="26"/>
        <end position="486"/>
    </location>
</feature>
<keyword evidence="1" id="KW-0732">Signal</keyword>
<dbReference type="Gene3D" id="3.40.190.10">
    <property type="entry name" value="Periplasmic binding protein-like II"/>
    <property type="match status" value="2"/>
</dbReference>
<name>A0ABT4BSG8_9FIRM</name>
<reference evidence="3 4" key="1">
    <citation type="submission" date="2022-11" db="EMBL/GenBank/DDBJ databases">
        <authorList>
            <person name="Caiyu Z."/>
        </authorList>
    </citation>
    <scope>NUCLEOTIDE SEQUENCE [LARGE SCALE GENOMIC DNA]</scope>
    <source>
        <strain evidence="3 4">YR-4</strain>
    </source>
</reference>
<proteinExistence type="predicted"/>
<feature type="signal peptide" evidence="1">
    <location>
        <begin position="1"/>
        <end position="25"/>
    </location>
</feature>
<dbReference type="Proteomes" id="UP001082703">
    <property type="component" value="Unassembled WGS sequence"/>
</dbReference>
<evidence type="ECO:0000313" key="3">
    <source>
        <dbReference type="EMBL" id="MCY1713789.1"/>
    </source>
</evidence>
<dbReference type="Pfam" id="PF12010">
    <property type="entry name" value="DUF3502"/>
    <property type="match status" value="1"/>
</dbReference>
<sequence length="486" mass="55272">MNFKRIKSIGCFFVLLLFLIPATFGCENQTAVKADPPVTLIWWQIGPQPADFNKVSAKINEYLEEKINVHLDLRYCDINGYTSKLSRIIQSGEYYDMAFTSSWANPFITNSNAGAYRDLKDLLPEYGRSLTGTIPDQLWRTVTIDSHIYGVPVYKDSVFAPYFVFNKNELDKLGLKAQDFNTLEKLEPALAAYKKAHPKSYPLEFLADEGYHGFFDEFDMLLGNDLPIGVQLTDGKATVVNPFETDIIQKKWDTLHRYYQMGYINPDCTTLQKRPDIVFCYGAHGYPYADVTCWSDHYPAVGVPRYDSYFTTGSVTSAINAVSVLSRHPEKCIQVLDLIDSDVYLRNLLAYGIEGENYEQTSKTSVRMLNYRWNPMTFSQGTYFNLYTVDPAPRNLWTALKRQNDSSKFSPILGFSFDSRPVESQVAMVKSEFASYKPDVLSGARSRKEVYNQMIASLKAKGLDDILAEAQKQVDQWKAGTAKETK</sequence>
<dbReference type="EMBL" id="JAPOHA010000005">
    <property type="protein sequence ID" value="MCY1713789.1"/>
    <property type="molecule type" value="Genomic_DNA"/>
</dbReference>
<dbReference type="InterPro" id="IPR022627">
    <property type="entry name" value="DUF3502"/>
</dbReference>
<keyword evidence="4" id="KW-1185">Reference proteome</keyword>
<evidence type="ECO:0000259" key="2">
    <source>
        <dbReference type="Pfam" id="PF12010"/>
    </source>
</evidence>
<dbReference type="PROSITE" id="PS51257">
    <property type="entry name" value="PROKAR_LIPOPROTEIN"/>
    <property type="match status" value="1"/>
</dbReference>
<evidence type="ECO:0000256" key="1">
    <source>
        <dbReference type="SAM" id="SignalP"/>
    </source>
</evidence>
<dbReference type="SUPFAM" id="SSF53850">
    <property type="entry name" value="Periplasmic binding protein-like II"/>
    <property type="match status" value="1"/>
</dbReference>
<organism evidence="3 4">
    <name type="scientific">Caproiciproducens galactitolivorans</name>
    <dbReference type="NCBI Taxonomy" id="642589"/>
    <lineage>
        <taxon>Bacteria</taxon>
        <taxon>Bacillati</taxon>
        <taxon>Bacillota</taxon>
        <taxon>Clostridia</taxon>
        <taxon>Eubacteriales</taxon>
        <taxon>Acutalibacteraceae</taxon>
        <taxon>Caproiciproducens</taxon>
    </lineage>
</organism>
<feature type="domain" description="DUF3502" evidence="2">
    <location>
        <begin position="411"/>
        <end position="479"/>
    </location>
</feature>